<dbReference type="AlphaFoldDB" id="A0AAV6TJM6"/>
<dbReference type="Pfam" id="PF01636">
    <property type="entry name" value="APH"/>
    <property type="match status" value="1"/>
</dbReference>
<dbReference type="Proteomes" id="UP000827092">
    <property type="component" value="Unassembled WGS sequence"/>
</dbReference>
<accession>A0AAV6TJM6</accession>
<organism evidence="3 4">
    <name type="scientific">Oedothorax gibbosus</name>
    <dbReference type="NCBI Taxonomy" id="931172"/>
    <lineage>
        <taxon>Eukaryota</taxon>
        <taxon>Metazoa</taxon>
        <taxon>Ecdysozoa</taxon>
        <taxon>Arthropoda</taxon>
        <taxon>Chelicerata</taxon>
        <taxon>Arachnida</taxon>
        <taxon>Araneae</taxon>
        <taxon>Araneomorphae</taxon>
        <taxon>Entelegynae</taxon>
        <taxon>Araneoidea</taxon>
        <taxon>Linyphiidae</taxon>
        <taxon>Erigoninae</taxon>
        <taxon>Oedothorax</taxon>
    </lineage>
</organism>
<protein>
    <recommendedName>
        <fullName evidence="2">Aminoglycoside phosphotransferase domain-containing protein</fullName>
    </recommendedName>
</protein>
<dbReference type="EMBL" id="JAFNEN010003059">
    <property type="protein sequence ID" value="KAG8172140.1"/>
    <property type="molecule type" value="Genomic_DNA"/>
</dbReference>
<dbReference type="InterPro" id="IPR011009">
    <property type="entry name" value="Kinase-like_dom_sf"/>
</dbReference>
<comment type="caution">
    <text evidence="3">The sequence shown here is derived from an EMBL/GenBank/DDBJ whole genome shotgun (WGS) entry which is preliminary data.</text>
</comment>
<keyword evidence="4" id="KW-1185">Reference proteome</keyword>
<name>A0AAV6TJM6_9ARAC</name>
<evidence type="ECO:0000256" key="1">
    <source>
        <dbReference type="ARBA" id="ARBA00038240"/>
    </source>
</evidence>
<evidence type="ECO:0000313" key="4">
    <source>
        <dbReference type="Proteomes" id="UP000827092"/>
    </source>
</evidence>
<proteinExistence type="inferred from homology"/>
<dbReference type="PANTHER" id="PTHR21064:SF6">
    <property type="entry name" value="AMINOGLYCOSIDE PHOSPHOTRANSFERASE DOMAIN-CONTAINING PROTEIN"/>
    <property type="match status" value="1"/>
</dbReference>
<feature type="domain" description="Aminoglycoside phosphotransferase" evidence="2">
    <location>
        <begin position="139"/>
        <end position="334"/>
    </location>
</feature>
<dbReference type="SUPFAM" id="SSF56112">
    <property type="entry name" value="Protein kinase-like (PK-like)"/>
    <property type="match status" value="1"/>
</dbReference>
<gene>
    <name evidence="3" type="ORF">JTE90_001754</name>
</gene>
<comment type="similarity">
    <text evidence="1">Belongs to the pseudomonas-type ThrB family.</text>
</comment>
<dbReference type="PANTHER" id="PTHR21064">
    <property type="entry name" value="AMINOGLYCOSIDE PHOSPHOTRANSFERASE DOMAIN-CONTAINING PROTEIN-RELATED"/>
    <property type="match status" value="1"/>
</dbReference>
<sequence length="389" mass="44265">MSKNKRIGHPDLGQPKSVMGVFEEWGKSFVLYEFTSENVMWSQNCQIFIVSLGECRSLESTLQCRFICLYKILEKTGNLAIEVVMDEIKLNLKKSVEHMDKQNEDKNTELILKYISGFLNITFVGSRNESSLGNTTSHIILETDKGTLCIRFYPKNHQKLETGNPLFEIKALQFLKKNGFNVPVPLSIEDEYYFENSDQIIFCYFLIPGTPIPLSELSVDLAAKIGTYLNDFLKASVLYFSKECVFINTFRYILEIAEKVENTHSTISSSSTWKIMKSHTEVNISILDGTPKGLVHADCFYENILRDGGGNVIGLIDFGDAYYGHLLHDVAIGAMEASVLQGEVWSLENVSSFLKAVTEFLMSYNISFEQFYETLKVDCFRFALYTFSK</sequence>
<dbReference type="InterPro" id="IPR050249">
    <property type="entry name" value="Pseudomonas-type_ThrB"/>
</dbReference>
<dbReference type="InterPro" id="IPR002575">
    <property type="entry name" value="Aminoglycoside_PTrfase"/>
</dbReference>
<evidence type="ECO:0000313" key="3">
    <source>
        <dbReference type="EMBL" id="KAG8172140.1"/>
    </source>
</evidence>
<reference evidence="3 4" key="1">
    <citation type="journal article" date="2022" name="Nat. Ecol. Evol.">
        <title>A masculinizing supergene underlies an exaggerated male reproductive morph in a spider.</title>
        <authorList>
            <person name="Hendrickx F."/>
            <person name="De Corte Z."/>
            <person name="Sonet G."/>
            <person name="Van Belleghem S.M."/>
            <person name="Kostlbacher S."/>
            <person name="Vangestel C."/>
        </authorList>
    </citation>
    <scope>NUCLEOTIDE SEQUENCE [LARGE SCALE GENOMIC DNA]</scope>
    <source>
        <strain evidence="3">W744_W776</strain>
    </source>
</reference>
<dbReference type="GO" id="GO:0019202">
    <property type="term" value="F:amino acid kinase activity"/>
    <property type="evidence" value="ECO:0007669"/>
    <property type="project" value="TreeGrafter"/>
</dbReference>
<dbReference type="Gene3D" id="3.90.1200.10">
    <property type="match status" value="1"/>
</dbReference>
<evidence type="ECO:0000259" key="2">
    <source>
        <dbReference type="Pfam" id="PF01636"/>
    </source>
</evidence>